<evidence type="ECO:0000256" key="9">
    <source>
        <dbReference type="ARBA" id="ARBA00023136"/>
    </source>
</evidence>
<dbReference type="GO" id="GO:0006935">
    <property type="term" value="P:chemotaxis"/>
    <property type="evidence" value="ECO:0007669"/>
    <property type="project" value="UniProtKB-KW"/>
</dbReference>
<comment type="similarity">
    <text evidence="2">Belongs to the FliJ family.</text>
</comment>
<keyword evidence="10" id="KW-1006">Bacterial flagellum protein export</keyword>
<dbReference type="GO" id="GO:0005886">
    <property type="term" value="C:plasma membrane"/>
    <property type="evidence" value="ECO:0007669"/>
    <property type="project" value="UniProtKB-SubCell"/>
</dbReference>
<proteinExistence type="inferred from homology"/>
<dbReference type="GO" id="GO:0015031">
    <property type="term" value="P:protein transport"/>
    <property type="evidence" value="ECO:0007669"/>
    <property type="project" value="UniProtKB-KW"/>
</dbReference>
<evidence type="ECO:0000256" key="5">
    <source>
        <dbReference type="ARBA" id="ARBA00022475"/>
    </source>
</evidence>
<keyword evidence="11" id="KW-0175">Coiled coil</keyword>
<dbReference type="GO" id="GO:0009288">
    <property type="term" value="C:bacterial-type flagellum"/>
    <property type="evidence" value="ECO:0007669"/>
    <property type="project" value="InterPro"/>
</dbReference>
<reference evidence="12" key="1">
    <citation type="journal article" date="2020" name="mSystems">
        <title>Genome- and Community-Level Interaction Insights into Carbon Utilization and Element Cycling Functions of Hydrothermarchaeota in Hydrothermal Sediment.</title>
        <authorList>
            <person name="Zhou Z."/>
            <person name="Liu Y."/>
            <person name="Xu W."/>
            <person name="Pan J."/>
            <person name="Luo Z.H."/>
            <person name="Li M."/>
        </authorList>
    </citation>
    <scope>NUCLEOTIDE SEQUENCE [LARGE SCALE GENOMIC DNA]</scope>
    <source>
        <strain evidence="12">HyVt-233</strain>
    </source>
</reference>
<dbReference type="GO" id="GO:0044781">
    <property type="term" value="P:bacterial-type flagellum organization"/>
    <property type="evidence" value="ECO:0007669"/>
    <property type="project" value="UniProtKB-KW"/>
</dbReference>
<sequence>MKFKLEQVLTFHQKQEERLSKELADIKLKLENQRAHLQSLNDERINLLNSIRDHQEKSEGLWDVIACFHYLSVLDKKIEKAKEGINILKIQYEVKQKQLIETAKERKILEKLKERWWRQEQKVLLKKEQVLLDEFAINGYVRREG</sequence>
<evidence type="ECO:0000256" key="10">
    <source>
        <dbReference type="ARBA" id="ARBA00023225"/>
    </source>
</evidence>
<keyword evidence="9" id="KW-0472">Membrane</keyword>
<keyword evidence="6" id="KW-0145">Chemotaxis</keyword>
<dbReference type="InterPro" id="IPR012823">
    <property type="entry name" value="Flagell_FliJ"/>
</dbReference>
<evidence type="ECO:0000256" key="7">
    <source>
        <dbReference type="ARBA" id="ARBA00022795"/>
    </source>
</evidence>
<accession>A0A7C0U1Y1</accession>
<evidence type="ECO:0000313" key="12">
    <source>
        <dbReference type="EMBL" id="HDD43365.1"/>
    </source>
</evidence>
<protein>
    <recommendedName>
        <fullName evidence="3">Flagellar FliJ protein</fullName>
    </recommendedName>
</protein>
<feature type="coiled-coil region" evidence="11">
    <location>
        <begin position="16"/>
        <end position="98"/>
    </location>
</feature>
<evidence type="ECO:0000256" key="4">
    <source>
        <dbReference type="ARBA" id="ARBA00022448"/>
    </source>
</evidence>
<keyword evidence="8" id="KW-0653">Protein transport</keyword>
<keyword evidence="12" id="KW-0969">Cilium</keyword>
<dbReference type="EMBL" id="DRBS01000028">
    <property type="protein sequence ID" value="HDD43365.1"/>
    <property type="molecule type" value="Genomic_DNA"/>
</dbReference>
<evidence type="ECO:0000256" key="11">
    <source>
        <dbReference type="SAM" id="Coils"/>
    </source>
</evidence>
<keyword evidence="12" id="KW-0966">Cell projection</keyword>
<keyword evidence="7" id="KW-1005">Bacterial flagellum biogenesis</keyword>
<dbReference type="InterPro" id="IPR053716">
    <property type="entry name" value="Flag_assembly_chemotaxis_eff"/>
</dbReference>
<evidence type="ECO:0000256" key="2">
    <source>
        <dbReference type="ARBA" id="ARBA00010004"/>
    </source>
</evidence>
<organism evidence="12">
    <name type="scientific">Desulfofervidus auxilii</name>
    <dbReference type="NCBI Taxonomy" id="1621989"/>
    <lineage>
        <taxon>Bacteria</taxon>
        <taxon>Pseudomonadati</taxon>
        <taxon>Thermodesulfobacteriota</taxon>
        <taxon>Candidatus Desulfofervidia</taxon>
        <taxon>Candidatus Desulfofervidales</taxon>
        <taxon>Candidatus Desulfofervidaceae</taxon>
        <taxon>Candidatus Desulfofervidus</taxon>
    </lineage>
</organism>
<evidence type="ECO:0000256" key="1">
    <source>
        <dbReference type="ARBA" id="ARBA00004413"/>
    </source>
</evidence>
<dbReference type="Gene3D" id="1.10.287.1700">
    <property type="match status" value="1"/>
</dbReference>
<dbReference type="AlphaFoldDB" id="A0A7C0U1Y1"/>
<keyword evidence="4" id="KW-0813">Transport</keyword>
<comment type="subcellular location">
    <subcellularLocation>
        <location evidence="1">Cell membrane</location>
        <topology evidence="1">Peripheral membrane protein</topology>
        <orientation evidence="1">Cytoplasmic side</orientation>
    </subcellularLocation>
</comment>
<keyword evidence="12" id="KW-0282">Flagellum</keyword>
<name>A0A7C0U1Y1_DESA2</name>
<comment type="caution">
    <text evidence="12">The sequence shown here is derived from an EMBL/GenBank/DDBJ whole genome shotgun (WGS) entry which is preliminary data.</text>
</comment>
<evidence type="ECO:0000256" key="6">
    <source>
        <dbReference type="ARBA" id="ARBA00022500"/>
    </source>
</evidence>
<gene>
    <name evidence="12" type="primary">fliJ</name>
    <name evidence="12" type="ORF">ENG63_00685</name>
</gene>
<dbReference type="GO" id="GO:0071973">
    <property type="term" value="P:bacterial-type flagellum-dependent cell motility"/>
    <property type="evidence" value="ECO:0007669"/>
    <property type="project" value="InterPro"/>
</dbReference>
<evidence type="ECO:0000256" key="3">
    <source>
        <dbReference type="ARBA" id="ARBA00020392"/>
    </source>
</evidence>
<evidence type="ECO:0000256" key="8">
    <source>
        <dbReference type="ARBA" id="ARBA00022927"/>
    </source>
</evidence>
<dbReference type="Proteomes" id="UP000886289">
    <property type="component" value="Unassembled WGS sequence"/>
</dbReference>
<dbReference type="Pfam" id="PF02050">
    <property type="entry name" value="FliJ"/>
    <property type="match status" value="1"/>
</dbReference>
<dbReference type="NCBIfam" id="TIGR02473">
    <property type="entry name" value="flagell_FliJ"/>
    <property type="match status" value="1"/>
</dbReference>
<keyword evidence="5" id="KW-1003">Cell membrane</keyword>